<name>A0A1M6DI66_MALRU</name>
<dbReference type="Proteomes" id="UP000184171">
    <property type="component" value="Unassembled WGS sequence"/>
</dbReference>
<accession>A0A1M6DI66</accession>
<keyword evidence="3" id="KW-1185">Reference proteome</keyword>
<dbReference type="SMART" id="SM00849">
    <property type="entry name" value="Lactamase_B"/>
    <property type="match status" value="1"/>
</dbReference>
<dbReference type="STRING" id="1122189.SAMN02745165_00695"/>
<dbReference type="InterPro" id="IPR050855">
    <property type="entry name" value="NDM-1-like"/>
</dbReference>
<dbReference type="RefSeq" id="WP_072905613.1">
    <property type="nucleotide sequence ID" value="NZ_FQZT01000002.1"/>
</dbReference>
<dbReference type="OrthoDB" id="5443440at2"/>
<dbReference type="InterPro" id="IPR001279">
    <property type="entry name" value="Metallo-B-lactamas"/>
</dbReference>
<dbReference type="InterPro" id="IPR036866">
    <property type="entry name" value="RibonucZ/Hydroxyglut_hydro"/>
</dbReference>
<dbReference type="AlphaFoldDB" id="A0A1M6DI66"/>
<dbReference type="Pfam" id="PF00753">
    <property type="entry name" value="Lactamase_B"/>
    <property type="match status" value="1"/>
</dbReference>
<evidence type="ECO:0000313" key="3">
    <source>
        <dbReference type="Proteomes" id="UP000184171"/>
    </source>
</evidence>
<feature type="domain" description="Metallo-beta-lactamase" evidence="1">
    <location>
        <begin position="22"/>
        <end position="212"/>
    </location>
</feature>
<dbReference type="PANTHER" id="PTHR42951">
    <property type="entry name" value="METALLO-BETA-LACTAMASE DOMAIN-CONTAINING"/>
    <property type="match status" value="1"/>
</dbReference>
<proteinExistence type="predicted"/>
<dbReference type="SUPFAM" id="SSF56281">
    <property type="entry name" value="Metallo-hydrolase/oxidoreductase"/>
    <property type="match status" value="1"/>
</dbReference>
<reference evidence="2 3" key="1">
    <citation type="submission" date="2016-11" db="EMBL/GenBank/DDBJ databases">
        <authorList>
            <person name="Jaros S."/>
            <person name="Januszkiewicz K."/>
            <person name="Wedrychowicz H."/>
        </authorList>
    </citation>
    <scope>NUCLEOTIDE SEQUENCE [LARGE SCALE GENOMIC DNA]</scope>
    <source>
        <strain evidence="2 3">DSM 5091</strain>
    </source>
</reference>
<protein>
    <submittedName>
        <fullName evidence="2">Glyoxylase, beta-lactamase superfamily II</fullName>
    </submittedName>
</protein>
<dbReference type="CDD" id="cd07726">
    <property type="entry name" value="ST1585-like_MBL-fold"/>
    <property type="match status" value="1"/>
</dbReference>
<evidence type="ECO:0000313" key="2">
    <source>
        <dbReference type="EMBL" id="SHI73047.1"/>
    </source>
</evidence>
<dbReference type="PANTHER" id="PTHR42951:SF22">
    <property type="entry name" value="METALLO BETA-LACTAMASE SUPERFAMILY LIPOPROTEIN"/>
    <property type="match status" value="1"/>
</dbReference>
<dbReference type="InterPro" id="IPR037482">
    <property type="entry name" value="ST1585_MBL-fold"/>
</dbReference>
<dbReference type="EMBL" id="FQZT01000002">
    <property type="protein sequence ID" value="SHI73047.1"/>
    <property type="molecule type" value="Genomic_DNA"/>
</dbReference>
<gene>
    <name evidence="2" type="ORF">SAMN02745165_00695</name>
</gene>
<organism evidence="2 3">
    <name type="scientific">Malonomonas rubra DSM 5091</name>
    <dbReference type="NCBI Taxonomy" id="1122189"/>
    <lineage>
        <taxon>Bacteria</taxon>
        <taxon>Pseudomonadati</taxon>
        <taxon>Thermodesulfobacteriota</taxon>
        <taxon>Desulfuromonadia</taxon>
        <taxon>Desulfuromonadales</taxon>
        <taxon>Geopsychrobacteraceae</taxon>
        <taxon>Malonomonas</taxon>
    </lineage>
</organism>
<evidence type="ECO:0000259" key="1">
    <source>
        <dbReference type="SMART" id="SM00849"/>
    </source>
</evidence>
<sequence>MITDKLTCIELDQTQLEGFRKFISCWLYQDSSLNFIVDPGPLSTIPVLLTKLQQLEVKQLDYVLLTHIHIDHAGGAGELLKHYPEAKVICHPQGIKHMVAPEKLWLGSQKVLGQLAEAYGEIIPVPENMISYQEQIGNTGIRTYQTPGHAQHHCCFQLDNLLFGGEVIGVHYPLKDGIYMRPATPPKFILEVALESIEKMIALAPRYLVIAHFGLVEPALDYLQIGKQQLKLWVNGVSQHLDLPRDEFRSAMTEWLRKNDPNYGLIDQLEDDIQARENYFLDNSLRGMREYAESLG</sequence>
<dbReference type="Gene3D" id="3.60.15.10">
    <property type="entry name" value="Ribonuclease Z/Hydroxyacylglutathione hydrolase-like"/>
    <property type="match status" value="1"/>
</dbReference>